<sequence length="185" mass="20131">MAWGSLLLLLGLLAAPGRGDPGPLEDVVIDRYFIPKVCLREAQMGDFIRYHYNGTFKDGQKFDSRYRIGVGLPPGHVSGTAEWGGGVCCSPPSSGRWSVHLPAAPRHCNALSASEAGFQFCLFHFSCLWHAMNRCPSPCQEPSALLHAGPRSALCNKHMGQFPTALPPVGVGQYPRRSPLENIVF</sequence>
<evidence type="ECO:0000313" key="4">
    <source>
        <dbReference type="Ensembl" id="ENSGAGP00000000483.1"/>
    </source>
</evidence>
<reference evidence="5" key="1">
    <citation type="journal article" date="2017" name="PLoS ONE">
        <title>The Agassiz's desert tortoise genome provides a resource for the conservation of a threatened species.</title>
        <authorList>
            <person name="Tollis M."/>
            <person name="DeNardo D.F."/>
            <person name="Cornelius J.A."/>
            <person name="Dolby G.A."/>
            <person name="Edwards T."/>
            <person name="Henen B.T."/>
            <person name="Karl A.E."/>
            <person name="Murphy R.W."/>
            <person name="Kusumi K."/>
        </authorList>
    </citation>
    <scope>NUCLEOTIDE SEQUENCE [LARGE SCALE GENOMIC DNA]</scope>
</reference>
<evidence type="ECO:0000313" key="5">
    <source>
        <dbReference type="Proteomes" id="UP000291020"/>
    </source>
</evidence>
<dbReference type="STRING" id="38772.ENSGAGP00000000483"/>
<proteinExistence type="predicted"/>
<keyword evidence="1" id="KW-0677">Repeat</keyword>
<organism evidence="4 5">
    <name type="scientific">Gopherus agassizii</name>
    <name type="common">Agassiz's desert tortoise</name>
    <dbReference type="NCBI Taxonomy" id="38772"/>
    <lineage>
        <taxon>Eukaryota</taxon>
        <taxon>Metazoa</taxon>
        <taxon>Chordata</taxon>
        <taxon>Craniata</taxon>
        <taxon>Vertebrata</taxon>
        <taxon>Euteleostomi</taxon>
        <taxon>Archelosauria</taxon>
        <taxon>Testudinata</taxon>
        <taxon>Testudines</taxon>
        <taxon>Cryptodira</taxon>
        <taxon>Durocryptodira</taxon>
        <taxon>Testudinoidea</taxon>
        <taxon>Testudinidae</taxon>
        <taxon>Gopherus</taxon>
    </lineage>
</organism>
<dbReference type="GO" id="GO:0005783">
    <property type="term" value="C:endoplasmic reticulum"/>
    <property type="evidence" value="ECO:0007669"/>
    <property type="project" value="TreeGrafter"/>
</dbReference>
<reference evidence="4" key="2">
    <citation type="submission" date="2025-08" db="UniProtKB">
        <authorList>
            <consortium name="Ensembl"/>
        </authorList>
    </citation>
    <scope>IDENTIFICATION</scope>
</reference>
<dbReference type="InterPro" id="IPR001179">
    <property type="entry name" value="PPIase_FKBP_dom"/>
</dbReference>
<evidence type="ECO:0000256" key="1">
    <source>
        <dbReference type="ARBA" id="ARBA00022737"/>
    </source>
</evidence>
<name>A0A452GFY0_9SAUR</name>
<dbReference type="InterPro" id="IPR051989">
    <property type="entry name" value="FKBP-like_isomerase"/>
</dbReference>
<dbReference type="Proteomes" id="UP000291020">
    <property type="component" value="Unassembled WGS sequence"/>
</dbReference>
<feature type="signal peptide" evidence="2">
    <location>
        <begin position="1"/>
        <end position="19"/>
    </location>
</feature>
<dbReference type="SUPFAM" id="SSF54534">
    <property type="entry name" value="FKBP-like"/>
    <property type="match status" value="1"/>
</dbReference>
<dbReference type="Ensembl" id="ENSGAGT00000000542.1">
    <property type="protein sequence ID" value="ENSGAGP00000000483.1"/>
    <property type="gene ID" value="ENSGAGG00000000397.1"/>
</dbReference>
<dbReference type="PANTHER" id="PTHR46046">
    <property type="entry name" value="PEPTIDYLPROLYL ISOMERASE"/>
    <property type="match status" value="1"/>
</dbReference>
<feature type="domain" description="PPIase FKBP-type" evidence="3">
    <location>
        <begin position="40"/>
        <end position="67"/>
    </location>
</feature>
<dbReference type="GO" id="GO:0003755">
    <property type="term" value="F:peptidyl-prolyl cis-trans isomerase activity"/>
    <property type="evidence" value="ECO:0007669"/>
    <property type="project" value="InterPro"/>
</dbReference>
<protein>
    <recommendedName>
        <fullName evidence="3">PPIase FKBP-type domain-containing protein</fullName>
    </recommendedName>
</protein>
<evidence type="ECO:0000256" key="2">
    <source>
        <dbReference type="SAM" id="SignalP"/>
    </source>
</evidence>
<accession>A0A452GFY0</accession>
<dbReference type="AlphaFoldDB" id="A0A452GFY0"/>
<dbReference type="PANTHER" id="PTHR46046:SF3">
    <property type="entry name" value="PEPTIDYL-PROLYL CIS-TRANS ISOMERASE FKBP10"/>
    <property type="match status" value="1"/>
</dbReference>
<feature type="chain" id="PRO_5019311793" description="PPIase FKBP-type domain-containing protein" evidence="2">
    <location>
        <begin position="20"/>
        <end position="185"/>
    </location>
</feature>
<keyword evidence="5" id="KW-1185">Reference proteome</keyword>
<evidence type="ECO:0000259" key="3">
    <source>
        <dbReference type="Pfam" id="PF00254"/>
    </source>
</evidence>
<reference evidence="4" key="3">
    <citation type="submission" date="2025-09" db="UniProtKB">
        <authorList>
            <consortium name="Ensembl"/>
        </authorList>
    </citation>
    <scope>IDENTIFICATION</scope>
</reference>
<keyword evidence="2" id="KW-0732">Signal</keyword>
<dbReference type="Pfam" id="PF00254">
    <property type="entry name" value="FKBP_C"/>
    <property type="match status" value="1"/>
</dbReference>